<evidence type="ECO:0000313" key="12">
    <source>
        <dbReference type="EMBL" id="QCO07930.1"/>
    </source>
</evidence>
<feature type="transmembrane region" description="Helical" evidence="8">
    <location>
        <begin position="175"/>
        <end position="197"/>
    </location>
</feature>
<dbReference type="OrthoDB" id="7915284at2"/>
<evidence type="ECO:0000259" key="9">
    <source>
        <dbReference type="PROSITE" id="PS50928"/>
    </source>
</evidence>
<comment type="similarity">
    <text evidence="2">Belongs to the binding-protein-dependent transport system permease family. CysTW subfamily.</text>
</comment>
<dbReference type="InterPro" id="IPR000515">
    <property type="entry name" value="MetI-like"/>
</dbReference>
<keyword evidence="4" id="KW-1003">Cell membrane</keyword>
<evidence type="ECO:0000313" key="10">
    <source>
        <dbReference type="EMBL" id="MDX5954053.1"/>
    </source>
</evidence>
<evidence type="ECO:0000256" key="2">
    <source>
        <dbReference type="ARBA" id="ARBA00007069"/>
    </source>
</evidence>
<evidence type="ECO:0000256" key="4">
    <source>
        <dbReference type="ARBA" id="ARBA00022475"/>
    </source>
</evidence>
<feature type="transmembrane region" description="Helical" evidence="8">
    <location>
        <begin position="125"/>
        <end position="145"/>
    </location>
</feature>
<dbReference type="AlphaFoldDB" id="A0A0P0F6B3"/>
<evidence type="ECO:0000256" key="1">
    <source>
        <dbReference type="ARBA" id="ARBA00004651"/>
    </source>
</evidence>
<protein>
    <submittedName>
        <fullName evidence="11">ABC transporter permease subunit</fullName>
    </submittedName>
</protein>
<dbReference type="Pfam" id="PF00528">
    <property type="entry name" value="BPD_transp_1"/>
    <property type="match status" value="1"/>
</dbReference>
<reference evidence="10 15" key="2">
    <citation type="submission" date="2023-11" db="EMBL/GenBank/DDBJ databases">
        <title>MicrobeMod: A computational toolkit for identifying prokaryotic methylation and restriction-modification with nanopore sequencing.</title>
        <authorList>
            <person name="Crits-Christoph A."/>
            <person name="Kang S.C."/>
            <person name="Lee H."/>
            <person name="Ostrov N."/>
        </authorList>
    </citation>
    <scope>NUCLEOTIDE SEQUENCE [LARGE SCALE GENOMIC DNA]</scope>
    <source>
        <strain evidence="10 15">ATCC 29145</strain>
    </source>
</reference>
<dbReference type="GO" id="GO:0005886">
    <property type="term" value="C:plasma membrane"/>
    <property type="evidence" value="ECO:0007669"/>
    <property type="project" value="UniProtKB-SubCell"/>
</dbReference>
<dbReference type="GeneID" id="56448102"/>
<organism evidence="11 13">
    <name type="scientific">Azospirillum brasilense</name>
    <dbReference type="NCBI Taxonomy" id="192"/>
    <lineage>
        <taxon>Bacteria</taxon>
        <taxon>Pseudomonadati</taxon>
        <taxon>Pseudomonadota</taxon>
        <taxon>Alphaproteobacteria</taxon>
        <taxon>Rhodospirillales</taxon>
        <taxon>Azospirillaceae</taxon>
        <taxon>Azospirillum</taxon>
    </lineage>
</organism>
<dbReference type="Gene3D" id="1.10.3720.10">
    <property type="entry name" value="MetI-like"/>
    <property type="match status" value="1"/>
</dbReference>
<feature type="transmembrane region" description="Helical" evidence="8">
    <location>
        <begin position="218"/>
        <end position="240"/>
    </location>
</feature>
<dbReference type="EMBL" id="CP032330">
    <property type="protein sequence ID" value="QCO01408.1"/>
    <property type="molecule type" value="Genomic_DNA"/>
</dbReference>
<evidence type="ECO:0000313" key="13">
    <source>
        <dbReference type="Proteomes" id="UP000298596"/>
    </source>
</evidence>
<comment type="subcellular location">
    <subcellularLocation>
        <location evidence="1 8">Cell membrane</location>
        <topology evidence="1 8">Multi-pass membrane protein</topology>
    </subcellularLocation>
</comment>
<evidence type="ECO:0000256" key="6">
    <source>
        <dbReference type="ARBA" id="ARBA00022989"/>
    </source>
</evidence>
<evidence type="ECO:0000313" key="15">
    <source>
        <dbReference type="Proteomes" id="UP001277471"/>
    </source>
</evidence>
<dbReference type="PANTHER" id="PTHR42929:SF3">
    <property type="entry name" value="PUTRESCINE TRANSPORT SYSTEM PERMEASE PROTEIN POTH"/>
    <property type="match status" value="1"/>
</dbReference>
<dbReference type="Proteomes" id="UP000298774">
    <property type="component" value="Chromosome"/>
</dbReference>
<dbReference type="CDD" id="cd06261">
    <property type="entry name" value="TM_PBP2"/>
    <property type="match status" value="1"/>
</dbReference>
<sequence length="307" mass="34201">MIDLLRRIGLWGRGVVVAIPYLWLLLFFLVPFLIVFGISLSEAMLAQPPYAPLIDWLVDEDAGTTKLQILLNLSNYLRLGGDDLYILAYLNSVKIALVTTVCCLLLGYPMAYAIARAEPSKRGPLMMLVILPFWTSFLIRIYAWIGILKANGVVDNLLQWTGLTTEPFELLYSDWAVYIGMTYCYLPFMVLPLYATLEKLDPTLLEAAADLGCRPWKAFLTVTLPLSLPGIIAGSLLVFIPSVGEFVTPELLGGPDTLMIGRVLWNEFFANRDWPVASAVAIALLLFLVVPIMVFQHVQGRQTEAGR</sequence>
<evidence type="ECO:0000256" key="8">
    <source>
        <dbReference type="RuleBase" id="RU363032"/>
    </source>
</evidence>
<dbReference type="Proteomes" id="UP000298596">
    <property type="component" value="Chromosome"/>
</dbReference>
<feature type="domain" description="ABC transmembrane type-1" evidence="9">
    <location>
        <begin position="89"/>
        <end position="295"/>
    </location>
</feature>
<dbReference type="PROSITE" id="PS50928">
    <property type="entry name" value="ABC_TM1"/>
    <property type="match status" value="1"/>
</dbReference>
<dbReference type="EMBL" id="CP032339">
    <property type="protein sequence ID" value="QCO07930.1"/>
    <property type="molecule type" value="Genomic_DNA"/>
</dbReference>
<dbReference type="EMBL" id="JAWXYC010000004">
    <property type="protein sequence ID" value="MDX5954053.1"/>
    <property type="molecule type" value="Genomic_DNA"/>
</dbReference>
<keyword evidence="3 8" id="KW-0813">Transport</keyword>
<reference evidence="13 14" key="1">
    <citation type="submission" date="2018-09" db="EMBL/GenBank/DDBJ databases">
        <title>Whole genome based analysis of evolution and adaptive divergence in Indian and Brazilian strains of Azospirillum brasilense.</title>
        <authorList>
            <person name="Singh C."/>
            <person name="Tripathi A.K."/>
        </authorList>
    </citation>
    <scope>NUCLEOTIDE SEQUENCE [LARGE SCALE GENOMIC DNA]</scope>
    <source>
        <strain evidence="11 13">MTCC4036</strain>
        <strain evidence="12 14">MTCC4038</strain>
    </source>
</reference>
<keyword evidence="15" id="KW-1185">Reference proteome</keyword>
<feature type="transmembrane region" description="Helical" evidence="8">
    <location>
        <begin position="274"/>
        <end position="295"/>
    </location>
</feature>
<accession>A0A0P0F6B3</accession>
<dbReference type="InterPro" id="IPR035906">
    <property type="entry name" value="MetI-like_sf"/>
</dbReference>
<dbReference type="PANTHER" id="PTHR42929">
    <property type="entry name" value="INNER MEMBRANE ABC TRANSPORTER PERMEASE PROTEIN YDCU-RELATED-RELATED"/>
    <property type="match status" value="1"/>
</dbReference>
<name>A0A0P0F6B3_AZOBR</name>
<dbReference type="Proteomes" id="UP001277471">
    <property type="component" value="Unassembled WGS sequence"/>
</dbReference>
<evidence type="ECO:0000313" key="11">
    <source>
        <dbReference type="EMBL" id="QCO01408.1"/>
    </source>
</evidence>
<dbReference type="GO" id="GO:0055085">
    <property type="term" value="P:transmembrane transport"/>
    <property type="evidence" value="ECO:0007669"/>
    <property type="project" value="InterPro"/>
</dbReference>
<evidence type="ECO:0000256" key="5">
    <source>
        <dbReference type="ARBA" id="ARBA00022692"/>
    </source>
</evidence>
<keyword evidence="6 8" id="KW-1133">Transmembrane helix</keyword>
<dbReference type="SUPFAM" id="SSF161098">
    <property type="entry name" value="MetI-like"/>
    <property type="match status" value="1"/>
</dbReference>
<proteinExistence type="inferred from homology"/>
<evidence type="ECO:0000256" key="3">
    <source>
        <dbReference type="ARBA" id="ARBA00022448"/>
    </source>
</evidence>
<dbReference type="KEGG" id="abf:AMK58_07830"/>
<gene>
    <name evidence="11" type="ORF">D3867_04735</name>
    <name evidence="12" type="ORF">D3868_02000</name>
    <name evidence="10" type="ORF">SIM66_23025</name>
</gene>
<feature type="transmembrane region" description="Helical" evidence="8">
    <location>
        <begin position="21"/>
        <end position="40"/>
    </location>
</feature>
<keyword evidence="5 8" id="KW-0812">Transmembrane</keyword>
<evidence type="ECO:0000313" key="14">
    <source>
        <dbReference type="Proteomes" id="UP000298774"/>
    </source>
</evidence>
<dbReference type="RefSeq" id="WP_035673867.1">
    <property type="nucleotide sequence ID" value="NZ_CP012914.1"/>
</dbReference>
<evidence type="ECO:0000256" key="7">
    <source>
        <dbReference type="ARBA" id="ARBA00023136"/>
    </source>
</evidence>
<feature type="transmembrane region" description="Helical" evidence="8">
    <location>
        <begin position="86"/>
        <end position="113"/>
    </location>
</feature>
<keyword evidence="7 8" id="KW-0472">Membrane</keyword>